<dbReference type="InterPro" id="IPR058259">
    <property type="entry name" value="Zn2Cys6-like"/>
</dbReference>
<organism evidence="3 4">
    <name type="scientific">Calocera cornea HHB12733</name>
    <dbReference type="NCBI Taxonomy" id="1353952"/>
    <lineage>
        <taxon>Eukaryota</taxon>
        <taxon>Fungi</taxon>
        <taxon>Dikarya</taxon>
        <taxon>Basidiomycota</taxon>
        <taxon>Agaricomycotina</taxon>
        <taxon>Dacrymycetes</taxon>
        <taxon>Dacrymycetales</taxon>
        <taxon>Dacrymycetaceae</taxon>
        <taxon>Calocera</taxon>
    </lineage>
</organism>
<dbReference type="EMBL" id="KV423991">
    <property type="protein sequence ID" value="KZT55646.1"/>
    <property type="molecule type" value="Genomic_DNA"/>
</dbReference>
<feature type="compositionally biased region" description="Basic and acidic residues" evidence="1">
    <location>
        <begin position="1"/>
        <end position="19"/>
    </location>
</feature>
<evidence type="ECO:0000256" key="1">
    <source>
        <dbReference type="SAM" id="MobiDB-lite"/>
    </source>
</evidence>
<feature type="compositionally biased region" description="Acidic residues" evidence="1">
    <location>
        <begin position="72"/>
        <end position="99"/>
    </location>
</feature>
<feature type="compositionally biased region" description="Basic and acidic residues" evidence="1">
    <location>
        <begin position="32"/>
        <end position="41"/>
    </location>
</feature>
<evidence type="ECO:0000259" key="2">
    <source>
        <dbReference type="Pfam" id="PF26625"/>
    </source>
</evidence>
<feature type="region of interest" description="Disordered" evidence="1">
    <location>
        <begin position="681"/>
        <end position="751"/>
    </location>
</feature>
<feature type="domain" description="Putative Zn2Cys6" evidence="2">
    <location>
        <begin position="580"/>
        <end position="655"/>
    </location>
</feature>
<dbReference type="AlphaFoldDB" id="A0A165EW71"/>
<evidence type="ECO:0000313" key="3">
    <source>
        <dbReference type="EMBL" id="KZT55646.1"/>
    </source>
</evidence>
<dbReference type="Pfam" id="PF26625">
    <property type="entry name" value="Zn2Cys6-like"/>
    <property type="match status" value="1"/>
</dbReference>
<sequence length="751" mass="85455">MDMDGTSDHPSDDGGDHHSTVNSKVQDLSDSDEWRPPETNESKAGSGSPDYCSSTGDLNDNIADLIDNRAEDSEEYSVIPEDDGAPGLDDGSEWEDEEDTNGRDRDEEMLSIVESDGEMESAPRAAEQEEVYYDHLSNILTDLGQEPDAGKPVSSASVSTTYSEDIIRVCDERERAEHTLLDLARVRPGTAEAAEFPEWQRKLMACHKYLIQWHSVTLPDENNRIKTVLRVLKKHRDELLRGRKKREGGGGGGDGDRRPKPEDPDEEDVQDFLKNMHLSPAQRIRECMSAQELIDDLEREPPVPLFSQANLADAIIGVRRRSAYLSAYFGLIKHNRASPWLQMRGAIATNLINIWTWHVEFNVEAKIDFVEDVDLAFGEDWSILELLRQVETGELGSLPDRYDVDLYSTRYIKATDGLTRPRPAYPNAAIHVVSAFMTHNEWNWRDTLSHRNRWQCPPTWYFATLMFGLVKYAKKWHFSTDIEQWPIPMYNLQAAIVNEVVNEIENVRPPGPRFTDEDLADITRGGRLLNEDKVYNAIIVHTKHVLNHYDKKIQRVHQKHQRKSRRRPFGNILPSALRAPPPQLEVEDHIPSLPSLRTAGVTRVKKLMAHPIIMAYGKHMCMRCRRRPLATRIGLKRGCYVFEGTGCSSFSSKDWWHNKPNRNLSLSYDELEARVAQAHFNGNPDQDAEPPEEWEDVDDSSWLDVSQVERAEKKDCAQKKGKAKGEEGGHGKGKGKRRASSTDEDMAMMEE</sequence>
<name>A0A165EW71_9BASI</name>
<feature type="region of interest" description="Disordered" evidence="1">
    <location>
        <begin position="1"/>
        <end position="107"/>
    </location>
</feature>
<evidence type="ECO:0000313" key="4">
    <source>
        <dbReference type="Proteomes" id="UP000076842"/>
    </source>
</evidence>
<proteinExistence type="predicted"/>
<reference evidence="3 4" key="1">
    <citation type="journal article" date="2016" name="Mol. Biol. Evol.">
        <title>Comparative Genomics of Early-Diverging Mushroom-Forming Fungi Provides Insights into the Origins of Lignocellulose Decay Capabilities.</title>
        <authorList>
            <person name="Nagy L.G."/>
            <person name="Riley R."/>
            <person name="Tritt A."/>
            <person name="Adam C."/>
            <person name="Daum C."/>
            <person name="Floudas D."/>
            <person name="Sun H."/>
            <person name="Yadav J.S."/>
            <person name="Pangilinan J."/>
            <person name="Larsson K.H."/>
            <person name="Matsuura K."/>
            <person name="Barry K."/>
            <person name="Labutti K."/>
            <person name="Kuo R."/>
            <person name="Ohm R.A."/>
            <person name="Bhattacharya S.S."/>
            <person name="Shirouzu T."/>
            <person name="Yoshinaga Y."/>
            <person name="Martin F.M."/>
            <person name="Grigoriev I.V."/>
            <person name="Hibbett D.S."/>
        </authorList>
    </citation>
    <scope>NUCLEOTIDE SEQUENCE [LARGE SCALE GENOMIC DNA]</scope>
    <source>
        <strain evidence="3 4">HHB12733</strain>
    </source>
</reference>
<gene>
    <name evidence="3" type="ORF">CALCODRAFT_484635</name>
</gene>
<feature type="compositionally biased region" description="Basic and acidic residues" evidence="1">
    <location>
        <begin position="707"/>
        <end position="730"/>
    </location>
</feature>
<protein>
    <recommendedName>
        <fullName evidence="2">Putative Zn2Cys6 domain-containing protein</fullName>
    </recommendedName>
</protein>
<accession>A0A165EW71</accession>
<dbReference type="InParanoid" id="A0A165EW71"/>
<dbReference type="Proteomes" id="UP000076842">
    <property type="component" value="Unassembled WGS sequence"/>
</dbReference>
<keyword evidence="4" id="KW-1185">Reference proteome</keyword>
<feature type="compositionally biased region" description="Acidic residues" evidence="1">
    <location>
        <begin position="686"/>
        <end position="701"/>
    </location>
</feature>
<feature type="compositionally biased region" description="Acidic residues" evidence="1">
    <location>
        <begin position="742"/>
        <end position="751"/>
    </location>
</feature>
<feature type="region of interest" description="Disordered" evidence="1">
    <location>
        <begin position="240"/>
        <end position="268"/>
    </location>
</feature>